<keyword evidence="7" id="KW-0808">Transferase</keyword>
<dbReference type="Gene3D" id="3.40.50.2000">
    <property type="entry name" value="Glycogen Phosphorylase B"/>
    <property type="match status" value="3"/>
</dbReference>
<dbReference type="PANTHER" id="PTHR42655">
    <property type="entry name" value="GLYCOGEN PHOSPHORYLASE"/>
    <property type="match status" value="1"/>
</dbReference>
<evidence type="ECO:0000256" key="5">
    <source>
        <dbReference type="ARBA" id="ARBA00022533"/>
    </source>
</evidence>
<keyword evidence="5" id="KW-0021">Allosteric enzyme</keyword>
<dbReference type="InterPro" id="IPR024517">
    <property type="entry name" value="Glycogen_phosphorylase_DUF3417"/>
</dbReference>
<dbReference type="InterPro" id="IPR011834">
    <property type="entry name" value="Agluc_phsphrylas"/>
</dbReference>
<keyword evidence="8" id="KW-0663">Pyridoxal phosphate</keyword>
<evidence type="ECO:0000313" key="13">
    <source>
        <dbReference type="Proteomes" id="UP001162891"/>
    </source>
</evidence>
<evidence type="ECO:0000259" key="11">
    <source>
        <dbReference type="Pfam" id="PF11897"/>
    </source>
</evidence>
<dbReference type="InterPro" id="IPR035090">
    <property type="entry name" value="Pyridoxal_P_attach_site"/>
</dbReference>
<protein>
    <recommendedName>
        <fullName evidence="4">glycogen phosphorylase</fullName>
        <ecNumber evidence="4">2.4.1.1</ecNumber>
    </recommendedName>
</protein>
<dbReference type="InterPro" id="IPR000811">
    <property type="entry name" value="Glyco_trans_35"/>
</dbReference>
<evidence type="ECO:0000256" key="6">
    <source>
        <dbReference type="ARBA" id="ARBA00022676"/>
    </source>
</evidence>
<evidence type="ECO:0000313" key="12">
    <source>
        <dbReference type="EMBL" id="BDG01223.1"/>
    </source>
</evidence>
<dbReference type="PROSITE" id="PS00102">
    <property type="entry name" value="PHOSPHORYLASE"/>
    <property type="match status" value="1"/>
</dbReference>
<dbReference type="Proteomes" id="UP001162891">
    <property type="component" value="Chromosome"/>
</dbReference>
<evidence type="ECO:0000256" key="7">
    <source>
        <dbReference type="ARBA" id="ARBA00022679"/>
    </source>
</evidence>
<dbReference type="NCBIfam" id="TIGR02094">
    <property type="entry name" value="more_P_ylases"/>
    <property type="match status" value="1"/>
</dbReference>
<dbReference type="InterPro" id="IPR052182">
    <property type="entry name" value="Glycogen/Maltodextrin_Phosph"/>
</dbReference>
<gene>
    <name evidence="12" type="ORF">AMOR_02190</name>
</gene>
<dbReference type="SUPFAM" id="SSF53756">
    <property type="entry name" value="UDP-Glycosyltransferase/glycogen phosphorylase"/>
    <property type="match status" value="1"/>
</dbReference>
<comment type="cofactor">
    <cofactor evidence="2">
        <name>pyridoxal 5'-phosphate</name>
        <dbReference type="ChEBI" id="CHEBI:597326"/>
    </cofactor>
</comment>
<keyword evidence="9" id="KW-0119">Carbohydrate metabolism</keyword>
<evidence type="ECO:0000256" key="8">
    <source>
        <dbReference type="ARBA" id="ARBA00022898"/>
    </source>
</evidence>
<dbReference type="EMBL" id="AP025591">
    <property type="protein sequence ID" value="BDG01223.1"/>
    <property type="molecule type" value="Genomic_DNA"/>
</dbReference>
<name>A0ABM7WP25_9BACT</name>
<dbReference type="PANTHER" id="PTHR42655:SF1">
    <property type="entry name" value="GLYCOGEN PHOSPHORYLASE"/>
    <property type="match status" value="1"/>
</dbReference>
<dbReference type="PIRSF" id="PIRSF000460">
    <property type="entry name" value="Pprylas_GlgP"/>
    <property type="match status" value="1"/>
</dbReference>
<keyword evidence="6" id="KW-0328">Glycosyltransferase</keyword>
<evidence type="ECO:0000256" key="3">
    <source>
        <dbReference type="ARBA" id="ARBA00006047"/>
    </source>
</evidence>
<organism evidence="12 13">
    <name type="scientific">Anaeromyxobacter oryzae</name>
    <dbReference type="NCBI Taxonomy" id="2918170"/>
    <lineage>
        <taxon>Bacteria</taxon>
        <taxon>Pseudomonadati</taxon>
        <taxon>Myxococcota</taxon>
        <taxon>Myxococcia</taxon>
        <taxon>Myxococcales</taxon>
        <taxon>Cystobacterineae</taxon>
        <taxon>Anaeromyxobacteraceae</taxon>
        <taxon>Anaeromyxobacter</taxon>
    </lineage>
</organism>
<dbReference type="EC" id="2.4.1.1" evidence="4"/>
<evidence type="ECO:0000256" key="10">
    <source>
        <dbReference type="ARBA" id="ARBA00025174"/>
    </source>
</evidence>
<evidence type="ECO:0000256" key="4">
    <source>
        <dbReference type="ARBA" id="ARBA00012591"/>
    </source>
</evidence>
<keyword evidence="13" id="KW-1185">Reference proteome</keyword>
<evidence type="ECO:0000256" key="2">
    <source>
        <dbReference type="ARBA" id="ARBA00001933"/>
    </source>
</evidence>
<dbReference type="Pfam" id="PF00343">
    <property type="entry name" value="Phosphorylase"/>
    <property type="match status" value="1"/>
</dbReference>
<sequence>MDHAASQRAQDVLADQLPAPIRRLADIAFDYGWSWRPEGEALWRSVDPELWDACGRNPVRLLRLAAPAALARAAADPALRAAMDRLADALDAARAAPARATPAGTRDAPVAFLCAEYAIHASLPIYSGGLGVLAGDLLKEASDRAVPLVAVGLLYRRGYFHQRLDPSGLQHEYWTVVPPQQLPLERAVDAAGAPVAIEVPLRGHAVHAAVWRAQVGAVPLYLLDSDVPENAPIDRFVTSQLYVGDREYRLMQYALLGVGAVRALAALGIRPGVFHLNEGHPALAALELARDALARGETLERAVGEVRRRIVFTTHTPVAAGNETYAPADVVSVLGPWLRTLGIEPAAALALGRPPGTSDDAPFGMTDLALRTSRAANGVSRRHAEVSRELWARHWPGLPAAEVPIAAVTNGVHLPTWMAEPMRALLARHLGPEWTAHPEDPARWAGVEELPDEELWAVRCRLRADLVAFARARSISDRLARGEPIAYVERADRAFDPAVLTVGFARRVASYKRLHLLVADPARALALLAGPHPMQVVMAGKAHPRDEGAKAIVQRIFELKGEPNVAERVVYLEDHDMEMARKLVAGCDVWVNLPRPPQEASGTSGMKAALNGGLDLSVLDGWWCEAFDGRNGWAIRSEPGPDEAAQDARDAAALYDLLEREVVPLFYDRDAAGVPRAWLRQVKASLQSIGPRFITARTLEDYVAHVYSP</sequence>
<proteinExistence type="inferred from homology"/>
<feature type="domain" description="DUF3417" evidence="11">
    <location>
        <begin position="17"/>
        <end position="123"/>
    </location>
</feature>
<evidence type="ECO:0000256" key="1">
    <source>
        <dbReference type="ARBA" id="ARBA00001275"/>
    </source>
</evidence>
<accession>A0ABM7WP25</accession>
<comment type="function">
    <text evidence="10">Phosphorylase is an important allosteric enzyme in carbohydrate metabolism. Enzymes from different sources differ in their regulatory mechanisms and in their natural substrates. However, all known phosphorylases share catalytic and structural properties.</text>
</comment>
<comment type="similarity">
    <text evidence="3">Belongs to the glycogen phosphorylase family.</text>
</comment>
<dbReference type="RefSeq" id="WP_248357615.1">
    <property type="nucleotide sequence ID" value="NZ_AP025591.1"/>
</dbReference>
<dbReference type="Pfam" id="PF11897">
    <property type="entry name" value="DUF3417"/>
    <property type="match status" value="1"/>
</dbReference>
<evidence type="ECO:0000256" key="9">
    <source>
        <dbReference type="ARBA" id="ARBA00023277"/>
    </source>
</evidence>
<reference evidence="13" key="1">
    <citation type="journal article" date="2022" name="Int. J. Syst. Evol. Microbiol.">
        <title>Anaeromyxobacter oryzae sp. nov., Anaeromyxobacter diazotrophicus sp. nov. and Anaeromyxobacter paludicola sp. nov., isolated from paddy soils.</title>
        <authorList>
            <person name="Itoh H."/>
            <person name="Xu Z."/>
            <person name="Mise K."/>
            <person name="Masuda Y."/>
            <person name="Ushijima N."/>
            <person name="Hayakawa C."/>
            <person name="Shiratori Y."/>
            <person name="Senoo K."/>
        </authorList>
    </citation>
    <scope>NUCLEOTIDE SEQUENCE [LARGE SCALE GENOMIC DNA]</scope>
    <source>
        <strain evidence="13">Red232</strain>
    </source>
</reference>
<comment type="catalytic activity">
    <reaction evidence="1">
        <text>[(1-&gt;4)-alpha-D-glucosyl](n) + phosphate = [(1-&gt;4)-alpha-D-glucosyl](n-1) + alpha-D-glucose 1-phosphate</text>
        <dbReference type="Rhea" id="RHEA:41732"/>
        <dbReference type="Rhea" id="RHEA-COMP:9584"/>
        <dbReference type="Rhea" id="RHEA-COMP:9586"/>
        <dbReference type="ChEBI" id="CHEBI:15444"/>
        <dbReference type="ChEBI" id="CHEBI:43474"/>
        <dbReference type="ChEBI" id="CHEBI:58601"/>
        <dbReference type="EC" id="2.4.1.1"/>
    </reaction>
</comment>